<reference evidence="1" key="1">
    <citation type="submission" date="2021-01" db="EMBL/GenBank/DDBJ databases">
        <authorList>
            <person name="Corre E."/>
            <person name="Pelletier E."/>
            <person name="Niang G."/>
            <person name="Scheremetjew M."/>
            <person name="Finn R."/>
            <person name="Kale V."/>
            <person name="Holt S."/>
            <person name="Cochrane G."/>
            <person name="Meng A."/>
            <person name="Brown T."/>
            <person name="Cohen L."/>
        </authorList>
    </citation>
    <scope>NUCLEOTIDE SEQUENCE</scope>
    <source>
        <strain evidence="1">CCMP3105</strain>
    </source>
</reference>
<accession>A0A7S4V3Z2</accession>
<sequence length="129" mass="14459">MVARLEEVRDSVKQRPRPHLDEFRLKVVWTVGGRAFDALNIVHVRRFLVGRSYASAERARTTALRAGVTLQAPSVMLPPSLYLRIWPGGCDTLRTRSMSRLVLARFAASALPRSRRLSAVADLFVSFPA</sequence>
<protein>
    <submittedName>
        <fullName evidence="1">Uncharacterized protein</fullName>
    </submittedName>
</protein>
<dbReference type="EMBL" id="HBNR01003682">
    <property type="protein sequence ID" value="CAE4562939.1"/>
    <property type="molecule type" value="Transcribed_RNA"/>
</dbReference>
<gene>
    <name evidence="1" type="ORF">AMON00008_LOCUS2558</name>
</gene>
<evidence type="ECO:0000313" key="1">
    <source>
        <dbReference type="EMBL" id="CAE4562939.1"/>
    </source>
</evidence>
<proteinExistence type="predicted"/>
<dbReference type="AlphaFoldDB" id="A0A7S4V3Z2"/>
<name>A0A7S4V3Z2_9DINO</name>
<organism evidence="1">
    <name type="scientific">Alexandrium monilatum</name>
    <dbReference type="NCBI Taxonomy" id="311494"/>
    <lineage>
        <taxon>Eukaryota</taxon>
        <taxon>Sar</taxon>
        <taxon>Alveolata</taxon>
        <taxon>Dinophyceae</taxon>
        <taxon>Gonyaulacales</taxon>
        <taxon>Pyrocystaceae</taxon>
        <taxon>Alexandrium</taxon>
    </lineage>
</organism>